<reference evidence="4" key="1">
    <citation type="submission" date="2015-10" db="EMBL/GenBank/DDBJ databases">
        <authorList>
            <person name="Regsiter A."/>
            <person name="william w."/>
        </authorList>
    </citation>
    <scope>NUCLEOTIDE SEQUENCE</scope>
    <source>
        <strain evidence="4">Montdore</strain>
    </source>
</reference>
<sequence>LNAQGGHFGNALQAAAQKGSEPIVRLLLERGADVNAQGGEYGNALQAAKEFSHESIAQLLITHGA</sequence>
<dbReference type="PANTHER" id="PTHR24171">
    <property type="entry name" value="ANKYRIN REPEAT DOMAIN-CONTAINING PROTEIN 39-RELATED"/>
    <property type="match status" value="1"/>
</dbReference>
<feature type="non-terminal residue" evidence="4">
    <location>
        <position position="1"/>
    </location>
</feature>
<dbReference type="SUPFAM" id="SSF48403">
    <property type="entry name" value="Ankyrin repeat"/>
    <property type="match status" value="1"/>
</dbReference>
<dbReference type="Gene3D" id="1.25.40.20">
    <property type="entry name" value="Ankyrin repeat-containing domain"/>
    <property type="match status" value="1"/>
</dbReference>
<dbReference type="PROSITE" id="PS50297">
    <property type="entry name" value="ANK_REP_REGION"/>
    <property type="match status" value="1"/>
</dbReference>
<dbReference type="GO" id="GO:0085020">
    <property type="term" value="P:protein K6-linked ubiquitination"/>
    <property type="evidence" value="ECO:0007669"/>
    <property type="project" value="TreeGrafter"/>
</dbReference>
<dbReference type="Pfam" id="PF12796">
    <property type="entry name" value="Ank_2"/>
    <property type="match status" value="1"/>
</dbReference>
<accession>A0A292Q468</accession>
<dbReference type="GO" id="GO:0004842">
    <property type="term" value="F:ubiquitin-protein transferase activity"/>
    <property type="evidence" value="ECO:0007669"/>
    <property type="project" value="TreeGrafter"/>
</dbReference>
<name>A0A292Q468_9PEZI</name>
<evidence type="ECO:0000256" key="3">
    <source>
        <dbReference type="PROSITE-ProRule" id="PRU00023"/>
    </source>
</evidence>
<feature type="repeat" description="ANK" evidence="3">
    <location>
        <begin position="7"/>
        <end position="39"/>
    </location>
</feature>
<gene>
    <name evidence="4" type="ORF">GSTUAT00001310001</name>
</gene>
<dbReference type="Proteomes" id="UP001412239">
    <property type="component" value="Unassembled WGS sequence"/>
</dbReference>
<keyword evidence="5" id="KW-1185">Reference proteome</keyword>
<dbReference type="PROSITE" id="PS50088">
    <property type="entry name" value="ANK_REPEAT"/>
    <property type="match status" value="1"/>
</dbReference>
<dbReference type="EMBL" id="LN890957">
    <property type="protein sequence ID" value="CUS14579.1"/>
    <property type="molecule type" value="Genomic_DNA"/>
</dbReference>
<evidence type="ECO:0000313" key="4">
    <source>
        <dbReference type="EMBL" id="CUS14579.1"/>
    </source>
</evidence>
<organism evidence="4 5">
    <name type="scientific">Tuber aestivum</name>
    <name type="common">summer truffle</name>
    <dbReference type="NCBI Taxonomy" id="59557"/>
    <lineage>
        <taxon>Eukaryota</taxon>
        <taxon>Fungi</taxon>
        <taxon>Dikarya</taxon>
        <taxon>Ascomycota</taxon>
        <taxon>Pezizomycotina</taxon>
        <taxon>Pezizomycetes</taxon>
        <taxon>Pezizales</taxon>
        <taxon>Tuberaceae</taxon>
        <taxon>Tuber</taxon>
    </lineage>
</organism>
<evidence type="ECO:0000256" key="1">
    <source>
        <dbReference type="ARBA" id="ARBA00022737"/>
    </source>
</evidence>
<protein>
    <submittedName>
        <fullName evidence="4">Uncharacterized protein</fullName>
    </submittedName>
</protein>
<evidence type="ECO:0000256" key="2">
    <source>
        <dbReference type="ARBA" id="ARBA00023043"/>
    </source>
</evidence>
<proteinExistence type="predicted"/>
<keyword evidence="1" id="KW-0677">Repeat</keyword>
<feature type="non-terminal residue" evidence="4">
    <location>
        <position position="65"/>
    </location>
</feature>
<evidence type="ECO:0000313" key="5">
    <source>
        <dbReference type="Proteomes" id="UP001412239"/>
    </source>
</evidence>
<keyword evidence="2 3" id="KW-0040">ANK repeat</keyword>
<dbReference type="PANTHER" id="PTHR24171:SF8">
    <property type="entry name" value="BRCA1-ASSOCIATED RING DOMAIN PROTEIN 1"/>
    <property type="match status" value="1"/>
</dbReference>
<dbReference type="InterPro" id="IPR036770">
    <property type="entry name" value="Ankyrin_rpt-contain_sf"/>
</dbReference>
<dbReference type="AlphaFoldDB" id="A0A292Q468"/>
<dbReference type="InterPro" id="IPR002110">
    <property type="entry name" value="Ankyrin_rpt"/>
</dbReference>